<evidence type="ECO:0000313" key="2">
    <source>
        <dbReference type="Proteomes" id="UP001054902"/>
    </source>
</evidence>
<keyword evidence="2" id="KW-1185">Reference proteome</keyword>
<evidence type="ECO:0000313" key="1">
    <source>
        <dbReference type="EMBL" id="GFH57235.1"/>
    </source>
</evidence>
<proteinExistence type="predicted"/>
<accession>A0AAD3D657</accession>
<protein>
    <submittedName>
        <fullName evidence="1">Uncharacterized protein</fullName>
    </submittedName>
</protein>
<dbReference type="AlphaFoldDB" id="A0AAD3D657"/>
<reference evidence="1 2" key="1">
    <citation type="journal article" date="2021" name="Sci. Rep.">
        <title>The genome of the diatom Chaetoceros tenuissimus carries an ancient integrated fragment of an extant virus.</title>
        <authorList>
            <person name="Hongo Y."/>
            <person name="Kimura K."/>
            <person name="Takaki Y."/>
            <person name="Yoshida Y."/>
            <person name="Baba S."/>
            <person name="Kobayashi G."/>
            <person name="Nagasaki K."/>
            <person name="Hano T."/>
            <person name="Tomaru Y."/>
        </authorList>
    </citation>
    <scope>NUCLEOTIDE SEQUENCE [LARGE SCALE GENOMIC DNA]</scope>
    <source>
        <strain evidence="1 2">NIES-3715</strain>
    </source>
</reference>
<dbReference type="EMBL" id="BLLK01000057">
    <property type="protein sequence ID" value="GFH57235.1"/>
    <property type="molecule type" value="Genomic_DNA"/>
</dbReference>
<comment type="caution">
    <text evidence="1">The sequence shown here is derived from an EMBL/GenBank/DDBJ whole genome shotgun (WGS) entry which is preliminary data.</text>
</comment>
<gene>
    <name evidence="1" type="ORF">CTEN210_13711</name>
</gene>
<organism evidence="1 2">
    <name type="scientific">Chaetoceros tenuissimus</name>
    <dbReference type="NCBI Taxonomy" id="426638"/>
    <lineage>
        <taxon>Eukaryota</taxon>
        <taxon>Sar</taxon>
        <taxon>Stramenopiles</taxon>
        <taxon>Ochrophyta</taxon>
        <taxon>Bacillariophyta</taxon>
        <taxon>Coscinodiscophyceae</taxon>
        <taxon>Chaetocerotophycidae</taxon>
        <taxon>Chaetocerotales</taxon>
        <taxon>Chaetocerotaceae</taxon>
        <taxon>Chaetoceros</taxon>
    </lineage>
</organism>
<name>A0AAD3D657_9STRA</name>
<sequence length="145" mass="15881">MVLYVAKEKGHVNCGGDDSETELKLFVQKVNNNASYGAGNERKEEGKVEANAEAKAEAGNIEEDASKVAVEGNQAEIEGDNEADNGTNVSVFLRIWTPATGNETAKGPFYGAWTTLKPNEILTWIINSDNDKKEESRVFHLEFES</sequence>
<dbReference type="Proteomes" id="UP001054902">
    <property type="component" value="Unassembled WGS sequence"/>
</dbReference>